<sequence>MPLDEFVTSPKRAEILALREAEYQRLTARLAG</sequence>
<gene>
    <name evidence="1" type="ORF">SAMN05444320_105209</name>
</gene>
<reference evidence="1 2" key="1">
    <citation type="submission" date="2016-11" db="EMBL/GenBank/DDBJ databases">
        <authorList>
            <person name="Jaros S."/>
            <person name="Januszkiewicz K."/>
            <person name="Wedrychowicz H."/>
        </authorList>
    </citation>
    <scope>NUCLEOTIDE SEQUENCE [LARGE SCALE GENOMIC DNA]</scope>
    <source>
        <strain evidence="1 2">DSM 44523</strain>
    </source>
</reference>
<dbReference type="EMBL" id="FQVN01000005">
    <property type="protein sequence ID" value="SHF84636.1"/>
    <property type="molecule type" value="Genomic_DNA"/>
</dbReference>
<dbReference type="AlphaFoldDB" id="A0A1M5EZN4"/>
<protein>
    <submittedName>
        <fullName evidence="1">Uncharacterized protein</fullName>
    </submittedName>
</protein>
<name>A0A1M5EZN4_STRHI</name>
<dbReference type="STRING" id="2017.SAMN05444320_105209"/>
<evidence type="ECO:0000313" key="1">
    <source>
        <dbReference type="EMBL" id="SHF84636.1"/>
    </source>
</evidence>
<proteinExistence type="predicted"/>
<dbReference type="Proteomes" id="UP000184501">
    <property type="component" value="Unassembled WGS sequence"/>
</dbReference>
<accession>A0A1M5EZN4</accession>
<evidence type="ECO:0000313" key="2">
    <source>
        <dbReference type="Proteomes" id="UP000184501"/>
    </source>
</evidence>
<keyword evidence="2" id="KW-1185">Reference proteome</keyword>
<organism evidence="1 2">
    <name type="scientific">Streptoalloteichus hindustanus</name>
    <dbReference type="NCBI Taxonomy" id="2017"/>
    <lineage>
        <taxon>Bacteria</taxon>
        <taxon>Bacillati</taxon>
        <taxon>Actinomycetota</taxon>
        <taxon>Actinomycetes</taxon>
        <taxon>Pseudonocardiales</taxon>
        <taxon>Pseudonocardiaceae</taxon>
        <taxon>Streptoalloteichus</taxon>
    </lineage>
</organism>